<evidence type="ECO:0000313" key="2">
    <source>
        <dbReference type="EMBL" id="ANZ39337.1"/>
    </source>
</evidence>
<name>A0A1B2HNN2_9PSEU</name>
<feature type="domain" description="PucR C-terminal helix-turn-helix" evidence="1">
    <location>
        <begin position="63"/>
        <end position="119"/>
    </location>
</feature>
<dbReference type="EMBL" id="CP016793">
    <property type="protein sequence ID" value="ANZ39337.1"/>
    <property type="molecule type" value="Genomic_DNA"/>
</dbReference>
<sequence>MLAKHANGFSSSEVDADQVARGYREALQARGAGVRTFEDLAGRLELPAGFADALLSPLDAETRDTIRVWLTHHGAWDPAATQLGIHRHTLRNRVRRAEQALGRSLDSPGLRAELWLALHREGQ</sequence>
<keyword evidence="3" id="KW-1185">Reference proteome</keyword>
<dbReference type="PANTHER" id="PTHR33744">
    <property type="entry name" value="CARBOHYDRATE DIACID REGULATOR"/>
    <property type="match status" value="1"/>
</dbReference>
<dbReference type="InterPro" id="IPR051448">
    <property type="entry name" value="CdaR-like_regulators"/>
</dbReference>
<evidence type="ECO:0000259" key="1">
    <source>
        <dbReference type="Pfam" id="PF13556"/>
    </source>
</evidence>
<organism evidence="2 3">
    <name type="scientific">Lentzea guizhouensis</name>
    <dbReference type="NCBI Taxonomy" id="1586287"/>
    <lineage>
        <taxon>Bacteria</taxon>
        <taxon>Bacillati</taxon>
        <taxon>Actinomycetota</taxon>
        <taxon>Actinomycetes</taxon>
        <taxon>Pseudonocardiales</taxon>
        <taxon>Pseudonocardiaceae</taxon>
        <taxon>Lentzea</taxon>
    </lineage>
</organism>
<accession>A0A1B2HNN2</accession>
<dbReference type="STRING" id="1586287.BBK82_28085"/>
<protein>
    <recommendedName>
        <fullName evidence="1">PucR C-terminal helix-turn-helix domain-containing protein</fullName>
    </recommendedName>
</protein>
<dbReference type="PANTHER" id="PTHR33744:SF1">
    <property type="entry name" value="DNA-BINDING TRANSCRIPTIONAL ACTIVATOR ADER"/>
    <property type="match status" value="1"/>
</dbReference>
<evidence type="ECO:0000313" key="3">
    <source>
        <dbReference type="Proteomes" id="UP000093053"/>
    </source>
</evidence>
<dbReference type="Gene3D" id="1.10.10.2840">
    <property type="entry name" value="PucR C-terminal helix-turn-helix domain"/>
    <property type="match status" value="1"/>
</dbReference>
<dbReference type="AlphaFoldDB" id="A0A1B2HNN2"/>
<reference evidence="2 3" key="1">
    <citation type="submission" date="2016-07" db="EMBL/GenBank/DDBJ databases">
        <title>Complete genome sequence of the Lentzea guizhouensis DHS C013.</title>
        <authorList>
            <person name="Cao C."/>
        </authorList>
    </citation>
    <scope>NUCLEOTIDE SEQUENCE [LARGE SCALE GENOMIC DNA]</scope>
    <source>
        <strain evidence="2 3">DHS C013</strain>
    </source>
</reference>
<gene>
    <name evidence="2" type="ORF">BBK82_28085</name>
</gene>
<dbReference type="KEGG" id="led:BBK82_28085"/>
<dbReference type="InterPro" id="IPR042070">
    <property type="entry name" value="PucR_C-HTH_sf"/>
</dbReference>
<dbReference type="Pfam" id="PF13556">
    <property type="entry name" value="HTH_30"/>
    <property type="match status" value="1"/>
</dbReference>
<proteinExistence type="predicted"/>
<dbReference type="Proteomes" id="UP000093053">
    <property type="component" value="Chromosome"/>
</dbReference>
<dbReference type="InterPro" id="IPR025736">
    <property type="entry name" value="PucR_C-HTH_dom"/>
</dbReference>